<protein>
    <recommendedName>
        <fullName evidence="3">Reverse transcriptase</fullName>
    </recommendedName>
</protein>
<dbReference type="AlphaFoldDB" id="A0AAD9X5A9"/>
<proteinExistence type="predicted"/>
<organism evidence="1 2">
    <name type="scientific">Dipteronia dyeriana</name>
    <dbReference type="NCBI Taxonomy" id="168575"/>
    <lineage>
        <taxon>Eukaryota</taxon>
        <taxon>Viridiplantae</taxon>
        <taxon>Streptophyta</taxon>
        <taxon>Embryophyta</taxon>
        <taxon>Tracheophyta</taxon>
        <taxon>Spermatophyta</taxon>
        <taxon>Magnoliopsida</taxon>
        <taxon>eudicotyledons</taxon>
        <taxon>Gunneridae</taxon>
        <taxon>Pentapetalae</taxon>
        <taxon>rosids</taxon>
        <taxon>malvids</taxon>
        <taxon>Sapindales</taxon>
        <taxon>Sapindaceae</taxon>
        <taxon>Hippocastanoideae</taxon>
        <taxon>Acereae</taxon>
        <taxon>Dipteronia</taxon>
    </lineage>
</organism>
<dbReference type="PANTHER" id="PTHR33710">
    <property type="entry name" value="BNAC02G09200D PROTEIN"/>
    <property type="match status" value="1"/>
</dbReference>
<dbReference type="Proteomes" id="UP001280121">
    <property type="component" value="Unassembled WGS sequence"/>
</dbReference>
<accession>A0AAD9X5A9</accession>
<gene>
    <name evidence="1" type="ORF">Ddye_012974</name>
</gene>
<dbReference type="PANTHER" id="PTHR33710:SF62">
    <property type="entry name" value="DUF4283 DOMAIN PROTEIN"/>
    <property type="match status" value="1"/>
</dbReference>
<comment type="caution">
    <text evidence="1">The sequence shown here is derived from an EMBL/GenBank/DDBJ whole genome shotgun (WGS) entry which is preliminary data.</text>
</comment>
<keyword evidence="2" id="KW-1185">Reference proteome</keyword>
<sequence>METFRVALDDCELQDIGFSGQSFTWCNKREGVAMIHERLDRCVCNFQWKNLFVDAKKVWPTVGERVIKACLGVLNEGHVLDLVYRTLIVLIPKVKRSERIFEFHLISLCNVLYEIVAKALVNRFRNVLKEMISETQSAFILGL</sequence>
<dbReference type="EMBL" id="JANJYI010000004">
    <property type="protein sequence ID" value="KAK2653118.1"/>
    <property type="molecule type" value="Genomic_DNA"/>
</dbReference>
<name>A0AAD9X5A9_9ROSI</name>
<evidence type="ECO:0008006" key="3">
    <source>
        <dbReference type="Google" id="ProtNLM"/>
    </source>
</evidence>
<evidence type="ECO:0000313" key="2">
    <source>
        <dbReference type="Proteomes" id="UP001280121"/>
    </source>
</evidence>
<evidence type="ECO:0000313" key="1">
    <source>
        <dbReference type="EMBL" id="KAK2653118.1"/>
    </source>
</evidence>
<reference evidence="1" key="1">
    <citation type="journal article" date="2023" name="Plant J.">
        <title>Genome sequences and population genomics provide insights into the demographic history, inbreeding, and mutation load of two 'living fossil' tree species of Dipteronia.</title>
        <authorList>
            <person name="Feng Y."/>
            <person name="Comes H.P."/>
            <person name="Chen J."/>
            <person name="Zhu S."/>
            <person name="Lu R."/>
            <person name="Zhang X."/>
            <person name="Li P."/>
            <person name="Qiu J."/>
            <person name="Olsen K.M."/>
            <person name="Qiu Y."/>
        </authorList>
    </citation>
    <scope>NUCLEOTIDE SEQUENCE</scope>
    <source>
        <strain evidence="1">KIB01</strain>
    </source>
</reference>